<evidence type="ECO:0000313" key="2">
    <source>
        <dbReference type="Proteomes" id="UP000663845"/>
    </source>
</evidence>
<name>A0A815XKT4_9BILA</name>
<organism evidence="1 2">
    <name type="scientific">Adineta steineri</name>
    <dbReference type="NCBI Taxonomy" id="433720"/>
    <lineage>
        <taxon>Eukaryota</taxon>
        <taxon>Metazoa</taxon>
        <taxon>Spiralia</taxon>
        <taxon>Gnathifera</taxon>
        <taxon>Rotifera</taxon>
        <taxon>Eurotatoria</taxon>
        <taxon>Bdelloidea</taxon>
        <taxon>Adinetida</taxon>
        <taxon>Adinetidae</taxon>
        <taxon>Adineta</taxon>
    </lineage>
</organism>
<dbReference type="Proteomes" id="UP000663845">
    <property type="component" value="Unassembled WGS sequence"/>
</dbReference>
<feature type="non-terminal residue" evidence="1">
    <location>
        <position position="1"/>
    </location>
</feature>
<dbReference type="EMBL" id="CAJNOG010006336">
    <property type="protein sequence ID" value="CAF1559163.1"/>
    <property type="molecule type" value="Genomic_DNA"/>
</dbReference>
<accession>A0A815XKT4</accession>
<reference evidence="1" key="1">
    <citation type="submission" date="2021-02" db="EMBL/GenBank/DDBJ databases">
        <authorList>
            <person name="Nowell W R."/>
        </authorList>
    </citation>
    <scope>NUCLEOTIDE SEQUENCE</scope>
</reference>
<gene>
    <name evidence="1" type="ORF">JYZ213_LOCUS46775</name>
</gene>
<protein>
    <submittedName>
        <fullName evidence="1">Uncharacterized protein</fullName>
    </submittedName>
</protein>
<evidence type="ECO:0000313" key="1">
    <source>
        <dbReference type="EMBL" id="CAF1559163.1"/>
    </source>
</evidence>
<comment type="caution">
    <text evidence="1">The sequence shown here is derived from an EMBL/GenBank/DDBJ whole genome shotgun (WGS) entry which is preliminary data.</text>
</comment>
<dbReference type="AlphaFoldDB" id="A0A815XKT4"/>
<feature type="non-terminal residue" evidence="1">
    <location>
        <position position="158"/>
    </location>
</feature>
<sequence length="158" mass="17885">IIHPLIGQDSEATNHLGSDSFMRSIVPFSNDDKTKQQKFSLTIHPNKPLIYCSDGYRLARITYSNKIRDRRFYDPLLYLYLLDINQQQDQQSIFIHKARSSDDLPKTVDRLDTESISGGGGGNLHALSKYGSLTSLPIDDLPQLSLDDIFSAYHLLLT</sequence>
<proteinExistence type="predicted"/>